<comment type="caution">
    <text evidence="6">The sequence shown here is derived from an EMBL/GenBank/DDBJ whole genome shotgun (WGS) entry which is preliminary data.</text>
</comment>
<gene>
    <name evidence="6" type="ORF">H9810_05645</name>
</gene>
<name>A0A9D2F228_9FIRM</name>
<evidence type="ECO:0000313" key="6">
    <source>
        <dbReference type="EMBL" id="HIZ48184.1"/>
    </source>
</evidence>
<dbReference type="GO" id="GO:0005524">
    <property type="term" value="F:ATP binding"/>
    <property type="evidence" value="ECO:0007669"/>
    <property type="project" value="UniProtKB-KW"/>
</dbReference>
<reference evidence="6" key="2">
    <citation type="submission" date="2021-04" db="EMBL/GenBank/DDBJ databases">
        <authorList>
            <person name="Gilroy R."/>
        </authorList>
    </citation>
    <scope>NUCLEOTIDE SEQUENCE</scope>
    <source>
        <strain evidence="6">3436</strain>
    </source>
</reference>
<evidence type="ECO:0000256" key="2">
    <source>
        <dbReference type="ARBA" id="ARBA00022741"/>
    </source>
</evidence>
<evidence type="ECO:0000313" key="7">
    <source>
        <dbReference type="Proteomes" id="UP000824031"/>
    </source>
</evidence>
<dbReference type="InterPro" id="IPR003439">
    <property type="entry name" value="ABC_transporter-like_ATP-bd"/>
</dbReference>
<keyword evidence="1" id="KW-0813">Transport</keyword>
<organism evidence="6 7">
    <name type="scientific">Candidatus Gemmiger excrementavium</name>
    <dbReference type="NCBI Taxonomy" id="2838608"/>
    <lineage>
        <taxon>Bacteria</taxon>
        <taxon>Bacillati</taxon>
        <taxon>Bacillota</taxon>
        <taxon>Clostridia</taxon>
        <taxon>Eubacteriales</taxon>
        <taxon>Gemmiger</taxon>
    </lineage>
</organism>
<dbReference type="InterPro" id="IPR027417">
    <property type="entry name" value="P-loop_NTPase"/>
</dbReference>
<evidence type="ECO:0000259" key="4">
    <source>
        <dbReference type="PROSITE" id="PS50893"/>
    </source>
</evidence>
<dbReference type="InterPro" id="IPR017911">
    <property type="entry name" value="MacB-like_ATP-bd"/>
</dbReference>
<dbReference type="GO" id="GO:0098796">
    <property type="term" value="C:membrane protein complex"/>
    <property type="evidence" value="ECO:0007669"/>
    <property type="project" value="UniProtKB-ARBA"/>
</dbReference>
<dbReference type="GO" id="GO:0022857">
    <property type="term" value="F:transmembrane transporter activity"/>
    <property type="evidence" value="ECO:0007669"/>
    <property type="project" value="TreeGrafter"/>
</dbReference>
<dbReference type="InterPro" id="IPR017871">
    <property type="entry name" value="ABC_transporter-like_CS"/>
</dbReference>
<dbReference type="PROSITE" id="PS51065">
    <property type="entry name" value="NHR"/>
    <property type="match status" value="1"/>
</dbReference>
<keyword evidence="2" id="KW-0547">Nucleotide-binding</keyword>
<dbReference type="PANTHER" id="PTHR24220:SF685">
    <property type="entry name" value="ABC TRANSPORTER RELATED"/>
    <property type="match status" value="1"/>
</dbReference>
<dbReference type="SMART" id="SM00382">
    <property type="entry name" value="AAA"/>
    <property type="match status" value="1"/>
</dbReference>
<protein>
    <submittedName>
        <fullName evidence="6">ABC transporter ATP-binding protein</fullName>
    </submittedName>
</protein>
<dbReference type="PANTHER" id="PTHR24220">
    <property type="entry name" value="IMPORT ATP-BINDING PROTEIN"/>
    <property type="match status" value="1"/>
</dbReference>
<dbReference type="GO" id="GO:0016887">
    <property type="term" value="F:ATP hydrolysis activity"/>
    <property type="evidence" value="ECO:0007669"/>
    <property type="project" value="InterPro"/>
</dbReference>
<accession>A0A9D2F228</accession>
<dbReference type="Pfam" id="PF00005">
    <property type="entry name" value="ABC_tran"/>
    <property type="match status" value="1"/>
</dbReference>
<dbReference type="AlphaFoldDB" id="A0A9D2F228"/>
<evidence type="ECO:0000256" key="3">
    <source>
        <dbReference type="ARBA" id="ARBA00022840"/>
    </source>
</evidence>
<feature type="domain" description="NHR" evidence="5">
    <location>
        <begin position="184"/>
        <end position="226"/>
    </location>
</feature>
<dbReference type="Gene3D" id="3.40.50.300">
    <property type="entry name" value="P-loop containing nucleotide triphosphate hydrolases"/>
    <property type="match status" value="1"/>
</dbReference>
<reference evidence="6" key="1">
    <citation type="journal article" date="2021" name="PeerJ">
        <title>Extensive microbial diversity within the chicken gut microbiome revealed by metagenomics and culture.</title>
        <authorList>
            <person name="Gilroy R."/>
            <person name="Ravi A."/>
            <person name="Getino M."/>
            <person name="Pursley I."/>
            <person name="Horton D.L."/>
            <person name="Alikhan N.F."/>
            <person name="Baker D."/>
            <person name="Gharbi K."/>
            <person name="Hall N."/>
            <person name="Watson M."/>
            <person name="Adriaenssens E.M."/>
            <person name="Foster-Nyarko E."/>
            <person name="Jarju S."/>
            <person name="Secka A."/>
            <person name="Antonio M."/>
            <person name="Oren A."/>
            <person name="Chaudhuri R.R."/>
            <person name="La Ragione R."/>
            <person name="Hildebrand F."/>
            <person name="Pallen M.J."/>
        </authorList>
    </citation>
    <scope>NUCLEOTIDE SEQUENCE</scope>
    <source>
        <strain evidence="6">3436</strain>
    </source>
</reference>
<proteinExistence type="predicted"/>
<feature type="domain" description="ABC transporter" evidence="4">
    <location>
        <begin position="4"/>
        <end position="226"/>
    </location>
</feature>
<dbReference type="PROSITE" id="PS50893">
    <property type="entry name" value="ABC_TRANSPORTER_2"/>
    <property type="match status" value="1"/>
</dbReference>
<dbReference type="EMBL" id="DXBO01000082">
    <property type="protein sequence ID" value="HIZ48184.1"/>
    <property type="molecule type" value="Genomic_DNA"/>
</dbReference>
<evidence type="ECO:0000259" key="5">
    <source>
        <dbReference type="PROSITE" id="PS51065"/>
    </source>
</evidence>
<dbReference type="FunFam" id="3.40.50.300:FF:000032">
    <property type="entry name" value="Export ABC transporter ATP-binding protein"/>
    <property type="match status" value="1"/>
</dbReference>
<dbReference type="InterPro" id="IPR015854">
    <property type="entry name" value="ABC_transpr_LolD-like"/>
</dbReference>
<dbReference type="SUPFAM" id="SSF52540">
    <property type="entry name" value="P-loop containing nucleoside triphosphate hydrolases"/>
    <property type="match status" value="1"/>
</dbReference>
<dbReference type="PROSITE" id="PS00211">
    <property type="entry name" value="ABC_TRANSPORTER_1"/>
    <property type="match status" value="1"/>
</dbReference>
<sequence>MELLQCTDLQKVYGKGEAAVRALDGIDLTVTRGEFVAVVGASGSGKSTLLHLLAGVDRPTAGQVRIDGVDVGALDPTRAALFRRRKVGLIYQFFNLIPTLPVEKNIALPLLLDKRTPDPAFFDQLLGTLGLEEKRRALPGQLSGGQQQRAAIARALCYRPALLLADEPTGNLDRKNSAEILDLLQLFHKNLGQTILLVTHDETLAAQADRVITLSDGRIVSDRPRR</sequence>
<dbReference type="GO" id="GO:0005886">
    <property type="term" value="C:plasma membrane"/>
    <property type="evidence" value="ECO:0007669"/>
    <property type="project" value="TreeGrafter"/>
</dbReference>
<keyword evidence="3 6" id="KW-0067">ATP-binding</keyword>
<dbReference type="Proteomes" id="UP000824031">
    <property type="component" value="Unassembled WGS sequence"/>
</dbReference>
<dbReference type="CDD" id="cd03255">
    <property type="entry name" value="ABC_MJ0796_LolCDE_FtsE"/>
    <property type="match status" value="1"/>
</dbReference>
<evidence type="ECO:0000256" key="1">
    <source>
        <dbReference type="ARBA" id="ARBA00022448"/>
    </source>
</evidence>
<dbReference type="InterPro" id="IPR006573">
    <property type="entry name" value="NHR_dom"/>
</dbReference>
<dbReference type="InterPro" id="IPR003593">
    <property type="entry name" value="AAA+_ATPase"/>
</dbReference>